<reference evidence="17" key="1">
    <citation type="submission" date="2025-08" db="UniProtKB">
        <authorList>
            <consortium name="RefSeq"/>
        </authorList>
    </citation>
    <scope>IDENTIFICATION</scope>
</reference>
<keyword evidence="4" id="KW-0732">Signal</keyword>
<dbReference type="KEGG" id="hazt:108674735"/>
<dbReference type="GO" id="GO:0048666">
    <property type="term" value="P:neuron development"/>
    <property type="evidence" value="ECO:0007669"/>
    <property type="project" value="UniProtKB-ARBA"/>
</dbReference>
<evidence type="ECO:0000256" key="7">
    <source>
        <dbReference type="ARBA" id="ARBA00023136"/>
    </source>
</evidence>
<sequence>MKSSSLSGSIGSPLQEELGAPKAAMGGNYFDVNPIDRQLLSGRSFPKANKLAPNDFPRNQFHTKNPYEAAVEKLSPQYNAYLAAAEKNGLLHDRLYPGVEFMADQPIIDGIEGETQIEFKPLDKDSSKPRMMSNKEYLKQKFNFPIPEYSDYEDPGYGPAYGRGRGMGKPNPLYRKRSSKSQRFNLRNFLNEFNDYIKAEREVTKQTKKDAGFETNANSADDSFVSDDIDPLLRKDFMAVAADVMRKDRYGDTKPQYNSAQLKRLAALIDGLRTMQQGGHDADNVLPRLLDRSETQPVYVKPLPQRASGPGGASGQASQNEIADYYPDTNNGAYLRVDKAIPYGSPSHYPSRPRPHLDRYAYAPYVEGFPQTKDGYFAPETGGGAEGVEGEGEQGYYSQGQEPTDVYYKGQQPESYYPTYGPSYGWHRNSIDSQFGDTPVPLEDNHYDTDKDGFGSQMRYPHFYRPEDAYFDFNYDYATPMDAAGASEASGFVKKDEEMADSEFGTVMSAAGKPLPNNFERPERLDVKKPGPHYSTNRYGFDDYAPLLYDPKAYAHNYDAEHVANYGVHYPDYSQYPQFYDPYHYYDVEDVDAVGGSDVEGDPGNASGDDKGGEKTRYRDANGNEIDIGLATGRGGMIPRAPDYEAYQAHFSELLRKQGLEGSSLHPGPKMQRLTAGPRMLPDLLLTEEMVVDDVGKGQAKQHHAKMMMNRPMGMHPGRVNLNKDKNKSNLTGGEEPTHAPPLPPPSPTYVYVDVNMSFSSLGEASDLASLILHNAGLSRADIQDLRVEDNRMLFTLRDNLKGISEQDVADKAKELAPSIQRDWNVLITRAGVASSQGEGWSVVEGGGSERRLMVGAAVVSGVMAAAVVAAAGLLLLRRHAAQRLKLRGLNRDSEASKDYQDLCRARMAAKNKSVHGEKDGAGNLPGTHGTAKPRIASLSKESDNGGNSPGSRSSTSSWSEEPVAPNMDISTGHMVLSYMEDHLQNKSRLDQEWVALCAYEAEPSATMVAKKPTNQKKNRYPAVLPYDHNRVHLNQQANISGCDYINASSITDHDPRNPAYIATQGPLATTTADFWQLVWEQGSVVIVMLTKLNENGHTLCHHYWPQEGSQLYHIYEVHLVSEHIWCDDYLVRSFYLKNTRTGETRTVTQFHFLSWPDTAIPGSTKALLEFRRKVNKSYRGRSCPIIVHCSDGIGRSGTYILIDMVLNRMAKGAKEIDIAATLEHIRDQRANMVTTKLQFEFVLMAVAEEVHAILKALPQ</sequence>
<dbReference type="InterPro" id="IPR000242">
    <property type="entry name" value="PTP_cat"/>
</dbReference>
<evidence type="ECO:0000256" key="3">
    <source>
        <dbReference type="ARBA" id="ARBA00022692"/>
    </source>
</evidence>
<evidence type="ECO:0000256" key="9">
    <source>
        <dbReference type="ARBA" id="ARBA00023180"/>
    </source>
</evidence>
<feature type="transmembrane region" description="Helical" evidence="13">
    <location>
        <begin position="853"/>
        <end position="877"/>
    </location>
</feature>
<feature type="compositionally biased region" description="Basic and acidic residues" evidence="12">
    <location>
        <begin position="520"/>
        <end position="529"/>
    </location>
</feature>
<keyword evidence="6" id="KW-0770">Synapse</keyword>
<dbReference type="PANTHER" id="PTHR46106:SF4">
    <property type="entry name" value="IA-2 PROTEIN TYROSINE PHOSPHATASE, ISOFORM C"/>
    <property type="match status" value="1"/>
</dbReference>
<dbReference type="PRINTS" id="PR00700">
    <property type="entry name" value="PRTYPHPHTASE"/>
</dbReference>
<evidence type="ECO:0000256" key="8">
    <source>
        <dbReference type="ARBA" id="ARBA00023170"/>
    </source>
</evidence>
<dbReference type="InterPro" id="IPR000387">
    <property type="entry name" value="Tyr_Pase_dom"/>
</dbReference>
<dbReference type="PROSITE" id="PS00383">
    <property type="entry name" value="TYR_PHOSPHATASE_1"/>
    <property type="match status" value="1"/>
</dbReference>
<dbReference type="Proteomes" id="UP000694843">
    <property type="component" value="Unplaced"/>
</dbReference>
<dbReference type="OrthoDB" id="9880441at2759"/>
<dbReference type="Pfam" id="PF00102">
    <property type="entry name" value="Y_phosphatase"/>
    <property type="match status" value="1"/>
</dbReference>
<evidence type="ECO:0000256" key="13">
    <source>
        <dbReference type="SAM" id="Phobius"/>
    </source>
</evidence>
<evidence type="ECO:0000256" key="11">
    <source>
        <dbReference type="ARBA" id="ARBA00034103"/>
    </source>
</evidence>
<evidence type="ECO:0000256" key="4">
    <source>
        <dbReference type="ARBA" id="ARBA00022729"/>
    </source>
</evidence>
<dbReference type="Pfam" id="PF11548">
    <property type="entry name" value="Receptor_IA-2"/>
    <property type="match status" value="1"/>
</dbReference>
<feature type="region of interest" description="Disordered" evidence="12">
    <location>
        <begin position="911"/>
        <end position="967"/>
    </location>
</feature>
<keyword evidence="7 13" id="KW-0472">Membrane</keyword>
<feature type="region of interest" description="Disordered" evidence="12">
    <location>
        <begin position="511"/>
        <end position="531"/>
    </location>
</feature>
<evidence type="ECO:0000256" key="12">
    <source>
        <dbReference type="SAM" id="MobiDB-lite"/>
    </source>
</evidence>
<evidence type="ECO:0000313" key="17">
    <source>
        <dbReference type="RefSeq" id="XP_018018191.2"/>
    </source>
</evidence>
<evidence type="ECO:0000256" key="6">
    <source>
        <dbReference type="ARBA" id="ARBA00023018"/>
    </source>
</evidence>
<keyword evidence="2" id="KW-0597">Phosphoprotein</keyword>
<proteinExistence type="predicted"/>
<evidence type="ECO:0000256" key="1">
    <source>
        <dbReference type="ARBA" id="ARBA00004212"/>
    </source>
</evidence>
<evidence type="ECO:0000256" key="5">
    <source>
        <dbReference type="ARBA" id="ARBA00022989"/>
    </source>
</evidence>
<dbReference type="GO" id="GO:0030658">
    <property type="term" value="C:transport vesicle membrane"/>
    <property type="evidence" value="ECO:0007669"/>
    <property type="project" value="UniProtKB-SubCell"/>
</dbReference>
<dbReference type="Gene3D" id="3.90.190.10">
    <property type="entry name" value="Protein tyrosine phosphatase superfamily"/>
    <property type="match status" value="1"/>
</dbReference>
<comment type="subcellular location">
    <subcellularLocation>
        <location evidence="1">Cytoplasmic vesicle</location>
        <location evidence="1">Secretory vesicle membrane</location>
        <topology evidence="1">Single-pass type I membrane protein</topology>
    </subcellularLocation>
    <subcellularLocation>
        <location evidence="11">Synapse</location>
    </subcellularLocation>
</comment>
<dbReference type="InterPro" id="IPR029021">
    <property type="entry name" value="Prot-tyrosine_phosphatase-like"/>
</dbReference>
<dbReference type="GO" id="GO:0051046">
    <property type="term" value="P:regulation of secretion"/>
    <property type="evidence" value="ECO:0007669"/>
    <property type="project" value="TreeGrafter"/>
</dbReference>
<dbReference type="FunFam" id="3.90.190.10:FF:000017">
    <property type="entry name" value="receptor-type tyrosine-protein phosphatase-like N isoform X2"/>
    <property type="match status" value="1"/>
</dbReference>
<dbReference type="AlphaFoldDB" id="A0A8B7NZA0"/>
<feature type="region of interest" description="Disordered" evidence="12">
    <location>
        <begin position="713"/>
        <end position="746"/>
    </location>
</feature>
<evidence type="ECO:0000259" key="15">
    <source>
        <dbReference type="PROSITE" id="PS50056"/>
    </source>
</evidence>
<keyword evidence="10" id="KW-0968">Cytoplasmic vesicle</keyword>
<feature type="compositionally biased region" description="Low complexity" evidence="12">
    <location>
        <begin position="945"/>
        <end position="960"/>
    </location>
</feature>
<dbReference type="GO" id="GO:0030141">
    <property type="term" value="C:secretory granule"/>
    <property type="evidence" value="ECO:0007669"/>
    <property type="project" value="InterPro"/>
</dbReference>
<keyword evidence="16" id="KW-1185">Reference proteome</keyword>
<dbReference type="InterPro" id="IPR033522">
    <property type="entry name" value="IA-2/IA-2_beta"/>
</dbReference>
<protein>
    <submittedName>
        <fullName evidence="17">Uncharacterized protein LOC108674735</fullName>
    </submittedName>
</protein>
<keyword evidence="3 13" id="KW-0812">Transmembrane</keyword>
<feature type="domain" description="Tyrosine specific protein phosphatases" evidence="15">
    <location>
        <begin position="1169"/>
        <end position="1241"/>
    </location>
</feature>
<dbReference type="GO" id="GO:0045202">
    <property type="term" value="C:synapse"/>
    <property type="evidence" value="ECO:0007669"/>
    <property type="project" value="UniProtKB-SubCell"/>
</dbReference>
<evidence type="ECO:0000313" key="16">
    <source>
        <dbReference type="Proteomes" id="UP000694843"/>
    </source>
</evidence>
<dbReference type="InterPro" id="IPR003595">
    <property type="entry name" value="Tyr_Pase_cat"/>
</dbReference>
<keyword evidence="5 13" id="KW-1133">Transmembrane helix</keyword>
<dbReference type="SMART" id="SM00404">
    <property type="entry name" value="PTPc_motif"/>
    <property type="match status" value="1"/>
</dbReference>
<dbReference type="GO" id="GO:0004725">
    <property type="term" value="F:protein tyrosine phosphatase activity"/>
    <property type="evidence" value="ECO:0007669"/>
    <property type="project" value="InterPro"/>
</dbReference>
<keyword evidence="8" id="KW-0675">Receptor</keyword>
<accession>A0A8B7NZA0</accession>
<evidence type="ECO:0000256" key="2">
    <source>
        <dbReference type="ARBA" id="ARBA00022553"/>
    </source>
</evidence>
<dbReference type="CTD" id="33277"/>
<dbReference type="InterPro" id="IPR016130">
    <property type="entry name" value="Tyr_Pase_AS"/>
</dbReference>
<evidence type="ECO:0000259" key="14">
    <source>
        <dbReference type="PROSITE" id="PS50055"/>
    </source>
</evidence>
<gene>
    <name evidence="17" type="primary">LOC108674735</name>
</gene>
<dbReference type="GeneID" id="108674735"/>
<evidence type="ECO:0000256" key="10">
    <source>
        <dbReference type="ARBA" id="ARBA00023329"/>
    </source>
</evidence>
<dbReference type="Gene3D" id="3.30.70.2470">
    <property type="entry name" value="Protein-tyrosine phosphatase receptor IA-2 ectodomain"/>
    <property type="match status" value="1"/>
</dbReference>
<dbReference type="PROSITE" id="PS50055">
    <property type="entry name" value="TYR_PHOSPHATASE_PTP"/>
    <property type="match status" value="1"/>
</dbReference>
<dbReference type="SUPFAM" id="SSF52799">
    <property type="entry name" value="(Phosphotyrosine protein) phosphatases II"/>
    <property type="match status" value="1"/>
</dbReference>
<dbReference type="PROSITE" id="PS50056">
    <property type="entry name" value="TYR_PHOSPHATASE_2"/>
    <property type="match status" value="1"/>
</dbReference>
<feature type="compositionally biased region" description="Basic and acidic residues" evidence="12">
    <location>
        <begin position="608"/>
        <end position="620"/>
    </location>
</feature>
<feature type="domain" description="Tyrosine-protein phosphatase" evidence="14">
    <location>
        <begin position="990"/>
        <end position="1250"/>
    </location>
</feature>
<feature type="region of interest" description="Disordered" evidence="12">
    <location>
        <begin position="593"/>
        <end position="620"/>
    </location>
</feature>
<dbReference type="SMART" id="SM00194">
    <property type="entry name" value="PTPc"/>
    <property type="match status" value="1"/>
</dbReference>
<organism evidence="16 17">
    <name type="scientific">Hyalella azteca</name>
    <name type="common">Amphipod</name>
    <dbReference type="NCBI Taxonomy" id="294128"/>
    <lineage>
        <taxon>Eukaryota</taxon>
        <taxon>Metazoa</taxon>
        <taxon>Ecdysozoa</taxon>
        <taxon>Arthropoda</taxon>
        <taxon>Crustacea</taxon>
        <taxon>Multicrustacea</taxon>
        <taxon>Malacostraca</taxon>
        <taxon>Eumalacostraca</taxon>
        <taxon>Peracarida</taxon>
        <taxon>Amphipoda</taxon>
        <taxon>Senticaudata</taxon>
        <taxon>Talitrida</taxon>
        <taxon>Talitroidea</taxon>
        <taxon>Hyalellidae</taxon>
        <taxon>Hyalella</taxon>
    </lineage>
</organism>
<keyword evidence="9" id="KW-0325">Glycoprotein</keyword>
<name>A0A8B7NZA0_HYAAZ</name>
<dbReference type="RefSeq" id="XP_018018191.2">
    <property type="nucleotide sequence ID" value="XM_018162702.2"/>
</dbReference>
<dbReference type="InterPro" id="IPR021613">
    <property type="entry name" value="Receptor_IA-2_dom"/>
</dbReference>
<dbReference type="PANTHER" id="PTHR46106">
    <property type="entry name" value="IA-2 PROTEIN TYROSINE PHOSPHATASE, ISOFORM C"/>
    <property type="match status" value="1"/>
</dbReference>
<dbReference type="InterPro" id="IPR038112">
    <property type="entry name" value="Receptor_IA-2_ectodomain_sf"/>
</dbReference>